<dbReference type="EMBL" id="LDQC01000082">
    <property type="protein sequence ID" value="KTR03486.1"/>
    <property type="molecule type" value="Genomic_DNA"/>
</dbReference>
<feature type="compositionally biased region" description="Low complexity" evidence="6">
    <location>
        <begin position="246"/>
        <end position="270"/>
    </location>
</feature>
<evidence type="ECO:0000256" key="5">
    <source>
        <dbReference type="HAMAP-Rule" id="MF_00291"/>
    </source>
</evidence>
<proteinExistence type="inferred from homology"/>
<dbReference type="InterPro" id="IPR005706">
    <property type="entry name" value="Ribosomal_uS2_bac/mit/plastid"/>
</dbReference>
<dbReference type="InterPro" id="IPR001865">
    <property type="entry name" value="Ribosomal_uS2"/>
</dbReference>
<dbReference type="AlphaFoldDB" id="A0A175RIK0"/>
<sequence>MAVVTIRQLLDSGVHFGHQTRRWNPKVKRFILAERSGIHIIDLQQSLAFIDRAYDFVKETVAHGGTILFVGTKKQAQGSIAEQATRVGQPYVNQRWLGGLLTNFQTVSKRLARMKELEEIDFDDTTKGFTKKELLIKKRELDKLHKTLGGIRNLTRTPSALWIVDTKKEHLAVDEAQKLGIPIIGILDTNCDPDEITYPIPGNDDAIRSVGLLTRIVADAAAEGLKTRHNGGDEEEAEPLAEWEQELLGGEQAAPAAAEAPAAEAPAAEAPVEENDADAQVAEKEIGEPIAEASKNADATSAE</sequence>
<dbReference type="Gene3D" id="1.10.287.610">
    <property type="entry name" value="Helix hairpin bin"/>
    <property type="match status" value="1"/>
</dbReference>
<gene>
    <name evidence="5" type="primary">rpsB</name>
    <name evidence="7" type="ORF">NS184_13830</name>
</gene>
<comment type="caution">
    <text evidence="7">The sequence shown here is derived from an EMBL/GenBank/DDBJ whole genome shotgun (WGS) entry which is preliminary data.</text>
</comment>
<feature type="region of interest" description="Disordered" evidence="6">
    <location>
        <begin position="245"/>
        <end position="303"/>
    </location>
</feature>
<dbReference type="PATRIC" id="fig|33881.3.peg.3231"/>
<dbReference type="GO" id="GO:0022627">
    <property type="term" value="C:cytosolic small ribosomal subunit"/>
    <property type="evidence" value="ECO:0007669"/>
    <property type="project" value="TreeGrafter"/>
</dbReference>
<keyword evidence="2 5" id="KW-0689">Ribosomal protein</keyword>
<dbReference type="NCBIfam" id="TIGR01011">
    <property type="entry name" value="rpsB_bact"/>
    <property type="match status" value="1"/>
</dbReference>
<evidence type="ECO:0000256" key="1">
    <source>
        <dbReference type="ARBA" id="ARBA00006242"/>
    </source>
</evidence>
<dbReference type="SUPFAM" id="SSF52313">
    <property type="entry name" value="Ribosomal protein S2"/>
    <property type="match status" value="1"/>
</dbReference>
<name>A0A175RIK0_9MICO</name>
<organism evidence="7 8">
    <name type="scientific">Curtobacterium luteum</name>
    <dbReference type="NCBI Taxonomy" id="33881"/>
    <lineage>
        <taxon>Bacteria</taxon>
        <taxon>Bacillati</taxon>
        <taxon>Actinomycetota</taxon>
        <taxon>Actinomycetes</taxon>
        <taxon>Micrococcales</taxon>
        <taxon>Microbacteriaceae</taxon>
        <taxon>Curtobacterium</taxon>
    </lineage>
</organism>
<accession>A0A175RIK0</accession>
<dbReference type="PRINTS" id="PR00395">
    <property type="entry name" value="RIBOSOMALS2"/>
</dbReference>
<protein>
    <recommendedName>
        <fullName evidence="4 5">Small ribosomal subunit protein uS2</fullName>
    </recommendedName>
</protein>
<evidence type="ECO:0000256" key="2">
    <source>
        <dbReference type="ARBA" id="ARBA00022980"/>
    </source>
</evidence>
<evidence type="ECO:0000256" key="6">
    <source>
        <dbReference type="SAM" id="MobiDB-lite"/>
    </source>
</evidence>
<keyword evidence="3 5" id="KW-0687">Ribonucleoprotein</keyword>
<dbReference type="Proteomes" id="UP000078252">
    <property type="component" value="Unassembled WGS sequence"/>
</dbReference>
<dbReference type="CDD" id="cd01425">
    <property type="entry name" value="RPS2"/>
    <property type="match status" value="1"/>
</dbReference>
<dbReference type="InterPro" id="IPR018130">
    <property type="entry name" value="Ribosomal_uS2_CS"/>
</dbReference>
<dbReference type="Gene3D" id="3.40.50.10490">
    <property type="entry name" value="Glucose-6-phosphate isomerase like protein, domain 1"/>
    <property type="match status" value="1"/>
</dbReference>
<dbReference type="PANTHER" id="PTHR12534:SF0">
    <property type="entry name" value="SMALL RIBOSOMAL SUBUNIT PROTEIN US2M"/>
    <property type="match status" value="1"/>
</dbReference>
<dbReference type="FunFam" id="1.10.287.610:FF:000001">
    <property type="entry name" value="30S ribosomal protein S2"/>
    <property type="match status" value="1"/>
</dbReference>
<dbReference type="RefSeq" id="WP_058726677.1">
    <property type="nucleotide sequence ID" value="NZ_LDQC01000082.1"/>
</dbReference>
<dbReference type="OrthoDB" id="9808036at2"/>
<evidence type="ECO:0000256" key="3">
    <source>
        <dbReference type="ARBA" id="ARBA00023274"/>
    </source>
</evidence>
<reference evidence="7 8" key="1">
    <citation type="journal article" date="2016" name="Front. Microbiol.">
        <title>Genomic Resource of Rice Seed Associated Bacteria.</title>
        <authorList>
            <person name="Midha S."/>
            <person name="Bansal K."/>
            <person name="Sharma S."/>
            <person name="Kumar N."/>
            <person name="Patil P.P."/>
            <person name="Chaudhry V."/>
            <person name="Patil P.B."/>
        </authorList>
    </citation>
    <scope>NUCLEOTIDE SEQUENCE [LARGE SCALE GENOMIC DNA]</scope>
    <source>
        <strain evidence="7 8">NS184</strain>
    </source>
</reference>
<evidence type="ECO:0000313" key="8">
    <source>
        <dbReference type="Proteomes" id="UP000078252"/>
    </source>
</evidence>
<evidence type="ECO:0000313" key="7">
    <source>
        <dbReference type="EMBL" id="KTR03486.1"/>
    </source>
</evidence>
<dbReference type="PROSITE" id="PS00962">
    <property type="entry name" value="RIBOSOMAL_S2_1"/>
    <property type="match status" value="1"/>
</dbReference>
<dbReference type="STRING" id="33881.NS184_13830"/>
<dbReference type="PANTHER" id="PTHR12534">
    <property type="entry name" value="30S RIBOSOMAL PROTEIN S2 PROKARYOTIC AND ORGANELLAR"/>
    <property type="match status" value="1"/>
</dbReference>
<dbReference type="Pfam" id="PF00318">
    <property type="entry name" value="Ribosomal_S2"/>
    <property type="match status" value="1"/>
</dbReference>
<dbReference type="InterPro" id="IPR023591">
    <property type="entry name" value="Ribosomal_uS2_flav_dom_sf"/>
</dbReference>
<comment type="similarity">
    <text evidence="1 5">Belongs to the universal ribosomal protein uS2 family.</text>
</comment>
<dbReference type="GO" id="GO:0006412">
    <property type="term" value="P:translation"/>
    <property type="evidence" value="ECO:0007669"/>
    <property type="project" value="UniProtKB-UniRule"/>
</dbReference>
<dbReference type="GO" id="GO:0003735">
    <property type="term" value="F:structural constituent of ribosome"/>
    <property type="evidence" value="ECO:0007669"/>
    <property type="project" value="InterPro"/>
</dbReference>
<dbReference type="HAMAP" id="MF_00291_B">
    <property type="entry name" value="Ribosomal_uS2_B"/>
    <property type="match status" value="1"/>
</dbReference>
<evidence type="ECO:0000256" key="4">
    <source>
        <dbReference type="ARBA" id="ARBA00035256"/>
    </source>
</evidence>